<organism evidence="2 3">
    <name type="scientific">Sphingomonas corticis</name>
    <dbReference type="NCBI Taxonomy" id="2722791"/>
    <lineage>
        <taxon>Bacteria</taxon>
        <taxon>Pseudomonadati</taxon>
        <taxon>Pseudomonadota</taxon>
        <taxon>Alphaproteobacteria</taxon>
        <taxon>Sphingomonadales</taxon>
        <taxon>Sphingomonadaceae</taxon>
        <taxon>Sphingomonas</taxon>
    </lineage>
</organism>
<evidence type="ECO:0000259" key="1">
    <source>
        <dbReference type="SMART" id="SM00953"/>
    </source>
</evidence>
<evidence type="ECO:0000313" key="3">
    <source>
        <dbReference type="Proteomes" id="UP000732399"/>
    </source>
</evidence>
<sequence length="167" mass="17891">MTYPTRPFTGRAWRMISPLYHRDPFSGEGARLWGGRWNMKGWPALYLATDHPTAIAEYLRGFPRPGTLVPYDVAANTVADLTGDDPQIAEALTCDWAAIARVDGTVPPSWALAQELIAAGAAGALVPSVQQRDGGVNLVLWRWHAAGGMGEGAALTLLDPDAALIGR</sequence>
<evidence type="ECO:0000313" key="2">
    <source>
        <dbReference type="EMBL" id="NJR80362.1"/>
    </source>
</evidence>
<dbReference type="Proteomes" id="UP000732399">
    <property type="component" value="Unassembled WGS sequence"/>
</dbReference>
<dbReference type="EMBL" id="JAAVJH010000016">
    <property type="protein sequence ID" value="NJR80362.1"/>
    <property type="molecule type" value="Genomic_DNA"/>
</dbReference>
<reference evidence="2 3" key="1">
    <citation type="submission" date="2020-03" db="EMBL/GenBank/DDBJ databases">
        <authorList>
            <person name="Wang L."/>
            <person name="He N."/>
            <person name="Li Y."/>
            <person name="Fang Y."/>
            <person name="Zhang F."/>
        </authorList>
    </citation>
    <scope>NUCLEOTIDE SEQUENCE [LARGE SCALE GENOMIC DNA]</scope>
    <source>
        <strain evidence="2 3">36D10-4-7</strain>
    </source>
</reference>
<protein>
    <submittedName>
        <fullName evidence="2">RES family NAD+ phosphorylase</fullName>
    </submittedName>
</protein>
<keyword evidence="3" id="KW-1185">Reference proteome</keyword>
<accession>A0ABX1CVB7</accession>
<proteinExistence type="predicted"/>
<feature type="domain" description="RES" evidence="1">
    <location>
        <begin position="24"/>
        <end position="153"/>
    </location>
</feature>
<dbReference type="InterPro" id="IPR014914">
    <property type="entry name" value="RES_dom"/>
</dbReference>
<gene>
    <name evidence="2" type="ORF">HBH26_17420</name>
</gene>
<name>A0ABX1CVB7_9SPHN</name>
<dbReference type="SMART" id="SM00953">
    <property type="entry name" value="RES"/>
    <property type="match status" value="1"/>
</dbReference>
<comment type="caution">
    <text evidence="2">The sequence shown here is derived from an EMBL/GenBank/DDBJ whole genome shotgun (WGS) entry which is preliminary data.</text>
</comment>
<dbReference type="Pfam" id="PF08808">
    <property type="entry name" value="RES"/>
    <property type="match status" value="1"/>
</dbReference>
<dbReference type="RefSeq" id="WP_168135918.1">
    <property type="nucleotide sequence ID" value="NZ_JAAVJH010000016.1"/>
</dbReference>